<feature type="compositionally biased region" description="Polar residues" evidence="1">
    <location>
        <begin position="464"/>
        <end position="475"/>
    </location>
</feature>
<evidence type="ECO:0000256" key="1">
    <source>
        <dbReference type="SAM" id="MobiDB-lite"/>
    </source>
</evidence>
<dbReference type="AlphaFoldDB" id="A0A1H8MNZ5"/>
<feature type="compositionally biased region" description="Acidic residues" evidence="1">
    <location>
        <begin position="577"/>
        <end position="588"/>
    </location>
</feature>
<feature type="compositionally biased region" description="Acidic residues" evidence="1">
    <location>
        <begin position="269"/>
        <end position="278"/>
    </location>
</feature>
<dbReference type="Proteomes" id="UP000198775">
    <property type="component" value="Unassembled WGS sequence"/>
</dbReference>
<reference evidence="3" key="1">
    <citation type="submission" date="2016-10" db="EMBL/GenBank/DDBJ databases">
        <authorList>
            <person name="Varghese N."/>
            <person name="Submissions S."/>
        </authorList>
    </citation>
    <scope>NUCLEOTIDE SEQUENCE [LARGE SCALE GENOMIC DNA]</scope>
    <source>
        <strain evidence="3">IBRC-M 10043</strain>
    </source>
</reference>
<feature type="region of interest" description="Disordered" evidence="1">
    <location>
        <begin position="353"/>
        <end position="394"/>
    </location>
</feature>
<feature type="compositionally biased region" description="Basic and acidic residues" evidence="1">
    <location>
        <begin position="80"/>
        <end position="93"/>
    </location>
</feature>
<proteinExistence type="predicted"/>
<dbReference type="EMBL" id="FOCX01000009">
    <property type="protein sequence ID" value="SEO18978.1"/>
    <property type="molecule type" value="Genomic_DNA"/>
</dbReference>
<feature type="region of interest" description="Disordered" evidence="1">
    <location>
        <begin position="255"/>
        <end position="278"/>
    </location>
</feature>
<name>A0A1H8MNZ5_9EURY</name>
<accession>A0A1H8MNZ5</accession>
<feature type="compositionally biased region" description="Basic and acidic residues" evidence="1">
    <location>
        <begin position="106"/>
        <end position="125"/>
    </location>
</feature>
<sequence>MAHKSRSRSSTSTVDGSRSDAPDRDGDAPDEDDEQAQLDRAEFRADAQADIAEAAAEDDTDAAERSGHSPEDVDSPYAEGWDKHQAARSRENGGEIEISNTGHAPAPDRDAGTAKTARRDYRENMLSDEPLEPQDPNVELVISREQEQDRGGGSPADRMAAQDPSFGESGYGLGIDDAEQVFAAPDVEEMLKPETESLAGALPSDIDKPSWTRAKQEEALGKQKLELKRRATAATVADADHDRAVAARDEIVDDTRTNRAEREERLVEPEPDWDTDDWIEPVADVVDPEPDPVSAQIDPAELQSTAELLTEQFPSLEEDQAGQILYEMAQSGIDPQRGAMILSERRGSLRIPDTVVPLEGLSSQDKWGKSPSDGSPKVRGEVVGAFEPNDPDTQHQVLVIQDQWGGRSKVTLFNGSKESDAGAPSFSGGRATGFDIGREEDASGLVEGERYKKGDVIELENFVTSELGATTTSESGGPAERTHTTGRVAVVATSNTTVRRVEAGDADTPTAPTGFGGNSVRSFKSSGSNWSKPQTQESGSWAMASNPDYSDTSRALRRRERKSKKEGRISGRTLLADEAEESGTDTDVDDPHHNMA</sequence>
<feature type="region of interest" description="Disordered" evidence="1">
    <location>
        <begin position="198"/>
        <end position="217"/>
    </location>
</feature>
<evidence type="ECO:0000313" key="3">
    <source>
        <dbReference type="Proteomes" id="UP000198775"/>
    </source>
</evidence>
<feature type="compositionally biased region" description="Basic and acidic residues" evidence="1">
    <location>
        <begin position="205"/>
        <end position="217"/>
    </location>
</feature>
<feature type="compositionally biased region" description="Basic residues" evidence="1">
    <location>
        <begin position="555"/>
        <end position="565"/>
    </location>
</feature>
<dbReference type="RefSeq" id="WP_139203488.1">
    <property type="nucleotide sequence ID" value="NZ_FOCX01000009.1"/>
</dbReference>
<feature type="compositionally biased region" description="Basic and acidic residues" evidence="1">
    <location>
        <begin position="255"/>
        <end position="268"/>
    </location>
</feature>
<evidence type="ECO:0000313" key="2">
    <source>
        <dbReference type="EMBL" id="SEO18978.1"/>
    </source>
</evidence>
<feature type="compositionally biased region" description="Basic and acidic residues" evidence="1">
    <location>
        <begin position="436"/>
        <end position="447"/>
    </location>
</feature>
<feature type="compositionally biased region" description="Basic and acidic residues" evidence="1">
    <location>
        <begin position="62"/>
        <end position="71"/>
    </location>
</feature>
<feature type="compositionally biased region" description="Basic and acidic residues" evidence="1">
    <location>
        <begin position="17"/>
        <end position="27"/>
    </location>
</feature>
<feature type="compositionally biased region" description="Polar residues" evidence="1">
    <location>
        <begin position="519"/>
        <end position="539"/>
    </location>
</feature>
<feature type="region of interest" description="Disordered" evidence="1">
    <location>
        <begin position="412"/>
        <end position="447"/>
    </location>
</feature>
<protein>
    <submittedName>
        <fullName evidence="2">Uncharacterized protein</fullName>
    </submittedName>
</protein>
<keyword evidence="3" id="KW-1185">Reference proteome</keyword>
<feature type="region of interest" description="Disordered" evidence="1">
    <location>
        <begin position="1"/>
        <end position="173"/>
    </location>
</feature>
<feature type="region of interest" description="Disordered" evidence="1">
    <location>
        <begin position="464"/>
        <end position="596"/>
    </location>
</feature>
<gene>
    <name evidence="2" type="ORF">SAMN05216388_100966</name>
</gene>
<organism evidence="2 3">
    <name type="scientific">Halorientalis persicus</name>
    <dbReference type="NCBI Taxonomy" id="1367881"/>
    <lineage>
        <taxon>Archaea</taxon>
        <taxon>Methanobacteriati</taxon>
        <taxon>Methanobacteriota</taxon>
        <taxon>Stenosarchaea group</taxon>
        <taxon>Halobacteria</taxon>
        <taxon>Halobacteriales</taxon>
        <taxon>Haloarculaceae</taxon>
        <taxon>Halorientalis</taxon>
    </lineage>
</organism>
<feature type="compositionally biased region" description="Basic and acidic residues" evidence="1">
    <location>
        <begin position="37"/>
        <end position="47"/>
    </location>
</feature>